<reference evidence="1" key="2">
    <citation type="journal article" date="2015" name="Data Brief">
        <title>Shoot transcriptome of the giant reed, Arundo donax.</title>
        <authorList>
            <person name="Barrero R.A."/>
            <person name="Guerrero F.D."/>
            <person name="Moolhuijzen P."/>
            <person name="Goolsby J.A."/>
            <person name="Tidwell J."/>
            <person name="Bellgard S.E."/>
            <person name="Bellgard M.I."/>
        </authorList>
    </citation>
    <scope>NUCLEOTIDE SEQUENCE</scope>
    <source>
        <tissue evidence="1">Shoot tissue taken approximately 20 cm above the soil surface</tissue>
    </source>
</reference>
<proteinExistence type="predicted"/>
<protein>
    <submittedName>
        <fullName evidence="1">Uncharacterized protein</fullName>
    </submittedName>
</protein>
<reference evidence="1" key="1">
    <citation type="submission" date="2014-09" db="EMBL/GenBank/DDBJ databases">
        <authorList>
            <person name="Magalhaes I.L.F."/>
            <person name="Oliveira U."/>
            <person name="Santos F.R."/>
            <person name="Vidigal T.H.D.A."/>
            <person name="Brescovit A.D."/>
            <person name="Santos A.J."/>
        </authorList>
    </citation>
    <scope>NUCLEOTIDE SEQUENCE</scope>
    <source>
        <tissue evidence="1">Shoot tissue taken approximately 20 cm above the soil surface</tissue>
    </source>
</reference>
<evidence type="ECO:0000313" key="1">
    <source>
        <dbReference type="EMBL" id="JAD27192.1"/>
    </source>
</evidence>
<dbReference type="AlphaFoldDB" id="A0A0A8YX54"/>
<accession>A0A0A8YX54</accession>
<organism evidence="1">
    <name type="scientific">Arundo donax</name>
    <name type="common">Giant reed</name>
    <name type="synonym">Donax arundinaceus</name>
    <dbReference type="NCBI Taxonomy" id="35708"/>
    <lineage>
        <taxon>Eukaryota</taxon>
        <taxon>Viridiplantae</taxon>
        <taxon>Streptophyta</taxon>
        <taxon>Embryophyta</taxon>
        <taxon>Tracheophyta</taxon>
        <taxon>Spermatophyta</taxon>
        <taxon>Magnoliopsida</taxon>
        <taxon>Liliopsida</taxon>
        <taxon>Poales</taxon>
        <taxon>Poaceae</taxon>
        <taxon>PACMAD clade</taxon>
        <taxon>Arundinoideae</taxon>
        <taxon>Arundineae</taxon>
        <taxon>Arundo</taxon>
    </lineage>
</organism>
<sequence>MLVQKFSHQAPCPNLGLSVVILGGDGLIFKNRTSTYFESRCAS</sequence>
<name>A0A0A8YX54_ARUDO</name>
<dbReference type="EMBL" id="GBRH01270703">
    <property type="protein sequence ID" value="JAD27192.1"/>
    <property type="molecule type" value="Transcribed_RNA"/>
</dbReference>